<comment type="caution">
    <text evidence="1">The sequence shown here is derived from an EMBL/GenBank/DDBJ whole genome shotgun (WGS) entry which is preliminary data.</text>
</comment>
<gene>
    <name evidence="1" type="ORF">H8K26_07890</name>
</gene>
<dbReference type="EMBL" id="JACOFT010000002">
    <property type="protein sequence ID" value="MBC3811362.1"/>
    <property type="molecule type" value="Genomic_DNA"/>
</dbReference>
<keyword evidence="2" id="KW-1185">Reference proteome</keyword>
<evidence type="ECO:0000313" key="2">
    <source>
        <dbReference type="Proteomes" id="UP000637632"/>
    </source>
</evidence>
<accession>A0ABR6XF26</accession>
<proteinExistence type="predicted"/>
<dbReference type="Proteomes" id="UP000637632">
    <property type="component" value="Unassembled WGS sequence"/>
</dbReference>
<sequence>MLDSLIATMQLKNDAALARRLEVAPPVISKLRHGALPVGASILISAHEESGISIADLKALAGISKKEVA</sequence>
<name>A0ABR6XF26_9BURK</name>
<protein>
    <recommendedName>
        <fullName evidence="3">Helix-turn-helix protein</fullName>
    </recommendedName>
</protein>
<evidence type="ECO:0008006" key="3">
    <source>
        <dbReference type="Google" id="ProtNLM"/>
    </source>
</evidence>
<reference evidence="1 2" key="1">
    <citation type="submission" date="2020-08" db="EMBL/GenBank/DDBJ databases">
        <title>Novel species isolated from subtropical streams in China.</title>
        <authorList>
            <person name="Lu H."/>
        </authorList>
    </citation>
    <scope>NUCLEOTIDE SEQUENCE [LARGE SCALE GENOMIC DNA]</scope>
    <source>
        <strain evidence="1 2">CCTCC AB 2015119</strain>
    </source>
</reference>
<organism evidence="1 2">
    <name type="scientific">Undibacterium aquatile</name>
    <dbReference type="NCBI Taxonomy" id="1537398"/>
    <lineage>
        <taxon>Bacteria</taxon>
        <taxon>Pseudomonadati</taxon>
        <taxon>Pseudomonadota</taxon>
        <taxon>Betaproteobacteria</taxon>
        <taxon>Burkholderiales</taxon>
        <taxon>Oxalobacteraceae</taxon>
        <taxon>Undibacterium</taxon>
    </lineage>
</organism>
<evidence type="ECO:0000313" key="1">
    <source>
        <dbReference type="EMBL" id="MBC3811362.1"/>
    </source>
</evidence>